<evidence type="ECO:0000313" key="3">
    <source>
        <dbReference type="RefSeq" id="XP_018449088.1"/>
    </source>
</evidence>
<reference evidence="3" key="2">
    <citation type="submission" date="2025-08" db="UniProtKB">
        <authorList>
            <consortium name="RefSeq"/>
        </authorList>
    </citation>
    <scope>IDENTIFICATION</scope>
    <source>
        <tissue evidence="3">Leaf</tissue>
    </source>
</reference>
<evidence type="ECO:0000256" key="1">
    <source>
        <dbReference type="SAM" id="MobiDB-lite"/>
    </source>
</evidence>
<proteinExistence type="predicted"/>
<dbReference type="AlphaFoldDB" id="A0A6J0KNB9"/>
<protein>
    <submittedName>
        <fullName evidence="3">Uncharacterized protein LOC108820609</fullName>
    </submittedName>
</protein>
<feature type="region of interest" description="Disordered" evidence="1">
    <location>
        <begin position="302"/>
        <end position="394"/>
    </location>
</feature>
<keyword evidence="2" id="KW-1185">Reference proteome</keyword>
<dbReference type="KEGG" id="rsz:108820609"/>
<reference evidence="2" key="1">
    <citation type="journal article" date="2019" name="Database">
        <title>The radish genome database (RadishGD): an integrated information resource for radish genomics.</title>
        <authorList>
            <person name="Yu H.J."/>
            <person name="Baek S."/>
            <person name="Lee Y.J."/>
            <person name="Cho A."/>
            <person name="Mun J.H."/>
        </authorList>
    </citation>
    <scope>NUCLEOTIDE SEQUENCE [LARGE SCALE GENOMIC DNA]</scope>
    <source>
        <strain evidence="2">cv. WK10039</strain>
    </source>
</reference>
<feature type="compositionally biased region" description="Basic and acidic residues" evidence="1">
    <location>
        <begin position="334"/>
        <end position="343"/>
    </location>
</feature>
<organism evidence="2 3">
    <name type="scientific">Raphanus sativus</name>
    <name type="common">Radish</name>
    <name type="synonym">Raphanus raphanistrum var. sativus</name>
    <dbReference type="NCBI Taxonomy" id="3726"/>
    <lineage>
        <taxon>Eukaryota</taxon>
        <taxon>Viridiplantae</taxon>
        <taxon>Streptophyta</taxon>
        <taxon>Embryophyta</taxon>
        <taxon>Tracheophyta</taxon>
        <taxon>Spermatophyta</taxon>
        <taxon>Magnoliopsida</taxon>
        <taxon>eudicotyledons</taxon>
        <taxon>Gunneridae</taxon>
        <taxon>Pentapetalae</taxon>
        <taxon>rosids</taxon>
        <taxon>malvids</taxon>
        <taxon>Brassicales</taxon>
        <taxon>Brassicaceae</taxon>
        <taxon>Brassiceae</taxon>
        <taxon>Raphanus</taxon>
    </lineage>
</organism>
<dbReference type="PANTHER" id="PTHR36368:SF1">
    <property type="entry name" value="ATP-DEPENDENT CASEINOLYTIC PROTEASE_CROTONASE FAMILY PROTEIN"/>
    <property type="match status" value="1"/>
</dbReference>
<dbReference type="OrthoDB" id="1847229at2759"/>
<accession>A0A6J0KNB9</accession>
<dbReference type="GeneID" id="108820609"/>
<gene>
    <name evidence="3" type="primary">LOC108820609</name>
</gene>
<feature type="region of interest" description="Disordered" evidence="1">
    <location>
        <begin position="418"/>
        <end position="443"/>
    </location>
</feature>
<dbReference type="Proteomes" id="UP000504610">
    <property type="component" value="Chromosome 8"/>
</dbReference>
<dbReference type="PANTHER" id="PTHR36368">
    <property type="entry name" value="ATP-DEPENDENT CASEINOLYTIC PROTEASE/CROTONASE FAMILY PROTEIN"/>
    <property type="match status" value="1"/>
</dbReference>
<feature type="compositionally biased region" description="Basic and acidic residues" evidence="1">
    <location>
        <begin position="374"/>
        <end position="384"/>
    </location>
</feature>
<name>A0A6J0KNB9_RAPSA</name>
<feature type="compositionally biased region" description="Basic and acidic residues" evidence="1">
    <location>
        <begin position="302"/>
        <end position="311"/>
    </location>
</feature>
<sequence length="443" mass="49843">MEEVHSSAEPNGCSDSPFTISQPPDIKNWFSSYVYESLALTSVREEEEEEDKCILGADKDHKPINKNMSDTNLYESSSLPSEPPDIANWFSSYTYESPPVLDTNDALYFSVGGEDSERVKETQAEEEEIGGKYLCPGLFEQQQLVSPAKVTDFSQSQHLLSEPPDVGNWFSSYEYQSPHLSDTHELEFCSPELIVEESDTEGDNSCGIFRKTKSKQDTIIAPDCLKSNDCNESMATDTEVSAYSNQERENKSTVSLFSASTREVGQEALFCEMKDEPSFSHSGVSSCYNPKPQSLAYLQEELRPKENDHETISTSSSMQKTAEKEENLESVGSDGKENLEGKSTETGFVTMRKARFRDQSSMTRPIRGVLGECSRSKELTKMATEEEEERKKKKRRVLGEMWNHQVCGGEEEIAGKWSCPQKKKGKSGPPLKQLRLDAWMRKV</sequence>
<dbReference type="RefSeq" id="XP_018449088.1">
    <property type="nucleotide sequence ID" value="XM_018593586.2"/>
</dbReference>
<feature type="region of interest" description="Disordered" evidence="1">
    <location>
        <begin position="45"/>
        <end position="81"/>
    </location>
</feature>
<evidence type="ECO:0000313" key="2">
    <source>
        <dbReference type="Proteomes" id="UP000504610"/>
    </source>
</evidence>
<feature type="compositionally biased region" description="Basic and acidic residues" evidence="1">
    <location>
        <begin position="434"/>
        <end position="443"/>
    </location>
</feature>